<evidence type="ECO:0000313" key="3">
    <source>
        <dbReference type="Proteomes" id="UP001460270"/>
    </source>
</evidence>
<protein>
    <recommendedName>
        <fullName evidence="4">Secreted protein</fullName>
    </recommendedName>
</protein>
<feature type="signal peptide" evidence="1">
    <location>
        <begin position="1"/>
        <end position="16"/>
    </location>
</feature>
<dbReference type="Proteomes" id="UP001460270">
    <property type="component" value="Unassembled WGS sequence"/>
</dbReference>
<name>A0AAW0N8E4_9GOBI</name>
<comment type="caution">
    <text evidence="2">The sequence shown here is derived from an EMBL/GenBank/DDBJ whole genome shotgun (WGS) entry which is preliminary data.</text>
</comment>
<proteinExistence type="predicted"/>
<evidence type="ECO:0000256" key="1">
    <source>
        <dbReference type="SAM" id="SignalP"/>
    </source>
</evidence>
<organism evidence="2 3">
    <name type="scientific">Mugilogobius chulae</name>
    <name type="common">yellowstripe goby</name>
    <dbReference type="NCBI Taxonomy" id="88201"/>
    <lineage>
        <taxon>Eukaryota</taxon>
        <taxon>Metazoa</taxon>
        <taxon>Chordata</taxon>
        <taxon>Craniata</taxon>
        <taxon>Vertebrata</taxon>
        <taxon>Euteleostomi</taxon>
        <taxon>Actinopterygii</taxon>
        <taxon>Neopterygii</taxon>
        <taxon>Teleostei</taxon>
        <taxon>Neoteleostei</taxon>
        <taxon>Acanthomorphata</taxon>
        <taxon>Gobiaria</taxon>
        <taxon>Gobiiformes</taxon>
        <taxon>Gobioidei</taxon>
        <taxon>Gobiidae</taxon>
        <taxon>Gobionellinae</taxon>
        <taxon>Mugilogobius</taxon>
    </lineage>
</organism>
<dbReference type="EMBL" id="JBBPFD010000017">
    <property type="protein sequence ID" value="KAK7891357.1"/>
    <property type="molecule type" value="Genomic_DNA"/>
</dbReference>
<accession>A0AAW0N8E4</accession>
<keyword evidence="3" id="KW-1185">Reference proteome</keyword>
<evidence type="ECO:0008006" key="4">
    <source>
        <dbReference type="Google" id="ProtNLM"/>
    </source>
</evidence>
<sequence length="105" mass="11789">MLLLALLTSAPPESDTTDRSSACDCSGIYTVWSLYSHFKALLLSVSDMCGHSAHSGLLLQTAHRNQEDLTNKKGQRAKENQCDFSWQFSSLLTDLRFRNVQRPVQ</sequence>
<dbReference type="AlphaFoldDB" id="A0AAW0N8E4"/>
<gene>
    <name evidence="2" type="ORF">WMY93_023320</name>
</gene>
<keyword evidence="1" id="KW-0732">Signal</keyword>
<reference evidence="3" key="1">
    <citation type="submission" date="2024-04" db="EMBL/GenBank/DDBJ databases">
        <title>Salinicola lusitanus LLJ914,a marine bacterium isolated from the Okinawa Trough.</title>
        <authorList>
            <person name="Li J."/>
        </authorList>
    </citation>
    <scope>NUCLEOTIDE SEQUENCE [LARGE SCALE GENOMIC DNA]</scope>
</reference>
<feature type="chain" id="PRO_5043441052" description="Secreted protein" evidence="1">
    <location>
        <begin position="17"/>
        <end position="105"/>
    </location>
</feature>
<evidence type="ECO:0000313" key="2">
    <source>
        <dbReference type="EMBL" id="KAK7891357.1"/>
    </source>
</evidence>